<feature type="transmembrane region" description="Helical" evidence="2">
    <location>
        <begin position="231"/>
        <end position="249"/>
    </location>
</feature>
<evidence type="ECO:0000256" key="2">
    <source>
        <dbReference type="SAM" id="Phobius"/>
    </source>
</evidence>
<organism evidence="3 4">
    <name type="scientific">Elaeis guineensis var. tenera</name>
    <name type="common">Oil palm</name>
    <dbReference type="NCBI Taxonomy" id="51953"/>
    <lineage>
        <taxon>Eukaryota</taxon>
        <taxon>Viridiplantae</taxon>
        <taxon>Streptophyta</taxon>
        <taxon>Embryophyta</taxon>
        <taxon>Tracheophyta</taxon>
        <taxon>Spermatophyta</taxon>
        <taxon>Magnoliopsida</taxon>
        <taxon>Liliopsida</taxon>
        <taxon>Arecaceae</taxon>
        <taxon>Arecoideae</taxon>
        <taxon>Cocoseae</taxon>
        <taxon>Elaeidinae</taxon>
        <taxon>Elaeis</taxon>
    </lineage>
</organism>
<feature type="transmembrane region" description="Helical" evidence="2">
    <location>
        <begin position="298"/>
        <end position="319"/>
    </location>
</feature>
<feature type="transmembrane region" description="Helical" evidence="2">
    <location>
        <begin position="191"/>
        <end position="211"/>
    </location>
</feature>
<evidence type="ECO:0000256" key="1">
    <source>
        <dbReference type="SAM" id="MobiDB-lite"/>
    </source>
</evidence>
<dbReference type="GO" id="GO:0047793">
    <property type="term" value="F:cycloeucalenol cycloisomerase activity"/>
    <property type="evidence" value="ECO:0007669"/>
    <property type="project" value="InterPro"/>
</dbReference>
<dbReference type="RefSeq" id="XP_010919074.2">
    <property type="nucleotide sequence ID" value="XM_010920772.2"/>
</dbReference>
<gene>
    <name evidence="4" type="primary">LOC105043283</name>
</gene>
<feature type="transmembrane region" description="Helical" evidence="2">
    <location>
        <begin position="147"/>
        <end position="171"/>
    </location>
</feature>
<dbReference type="PANTHER" id="PTHR35136:SF1">
    <property type="entry name" value="CYCLOEUCALENOL CYCLOISOMERASE"/>
    <property type="match status" value="1"/>
</dbReference>
<dbReference type="PANTHER" id="PTHR35136">
    <property type="entry name" value="CYCLOEUCALENOL CYCLOISOMERASE"/>
    <property type="match status" value="1"/>
</dbReference>
<proteinExistence type="predicted"/>
<dbReference type="InterPro" id="IPR020532">
    <property type="entry name" value="Cycloeucalenol_cycloisomerase"/>
</dbReference>
<sequence length="344" mass="38906">MSSGSSAPCSSESSSASNPQVPVSVDEPASAAGPRLIFASGTIPCFLTSEELLLIRIQYGVPPEYDLELPGPSDRPPLQIGHQLFTYIEAVSRARRDILQTEERCQTESFAELEYLLVGLMSALPYLLIPIKLVGDADKGRCWKDRYWVKGNLWIMIFSFVGNYFLTHYFFTVLGASYTFPSWTMNNVPHATFLLAHCCFILYHTVSNMTLRRVRQYTACLPYTSRVGTEAAWILLFGYFIAYLETLAISNFPYYDFVDRASMYKTGSLFYAMYFIVSFPMFSRIDEIPGDRWDLKRVAVDALGASMLVTIILDLWRLFLGPIVPVPEPKQCSQPALVWFGIPE</sequence>
<name>A0A6I9R1U1_ELAGV</name>
<dbReference type="OrthoDB" id="2111841at2759"/>
<feature type="transmembrane region" description="Helical" evidence="2">
    <location>
        <begin position="269"/>
        <end position="286"/>
    </location>
</feature>
<dbReference type="Proteomes" id="UP000504607">
    <property type="component" value="Chromosome 4"/>
</dbReference>
<dbReference type="AlphaFoldDB" id="A0A6I9R1U1"/>
<reference evidence="4" key="1">
    <citation type="submission" date="2025-08" db="UniProtKB">
        <authorList>
            <consortium name="RefSeq"/>
        </authorList>
    </citation>
    <scope>IDENTIFICATION</scope>
</reference>
<feature type="compositionally biased region" description="Low complexity" evidence="1">
    <location>
        <begin position="1"/>
        <end position="17"/>
    </location>
</feature>
<accession>A0A6I9R1U1</accession>
<evidence type="ECO:0000313" key="3">
    <source>
        <dbReference type="Proteomes" id="UP000504607"/>
    </source>
</evidence>
<dbReference type="InParanoid" id="A0A6I9R1U1"/>
<keyword evidence="2" id="KW-0472">Membrane</keyword>
<evidence type="ECO:0000313" key="4">
    <source>
        <dbReference type="RefSeq" id="XP_010919074.2"/>
    </source>
</evidence>
<keyword evidence="2" id="KW-1133">Transmembrane helix</keyword>
<keyword evidence="3" id="KW-1185">Reference proteome</keyword>
<protein>
    <submittedName>
        <fullName evidence="4">Cycloeucalenol cycloisomerase-like</fullName>
    </submittedName>
</protein>
<keyword evidence="2" id="KW-0812">Transmembrane</keyword>
<feature type="region of interest" description="Disordered" evidence="1">
    <location>
        <begin position="1"/>
        <end position="27"/>
    </location>
</feature>